<proteinExistence type="predicted"/>
<organism evidence="2 3">
    <name type="scientific">Pleurotus eryngii</name>
    <name type="common">Boletus of the steppes</name>
    <dbReference type="NCBI Taxonomy" id="5323"/>
    <lineage>
        <taxon>Eukaryota</taxon>
        <taxon>Fungi</taxon>
        <taxon>Dikarya</taxon>
        <taxon>Basidiomycota</taxon>
        <taxon>Agaricomycotina</taxon>
        <taxon>Agaricomycetes</taxon>
        <taxon>Agaricomycetidae</taxon>
        <taxon>Agaricales</taxon>
        <taxon>Pleurotineae</taxon>
        <taxon>Pleurotaceae</taxon>
        <taxon>Pleurotus</taxon>
    </lineage>
</organism>
<protein>
    <submittedName>
        <fullName evidence="2">Uncharacterized protein</fullName>
    </submittedName>
</protein>
<dbReference type="AlphaFoldDB" id="A0A9P5ZZ85"/>
<gene>
    <name evidence="2" type="ORF">BDN71DRAFT_1505479</name>
</gene>
<evidence type="ECO:0000256" key="1">
    <source>
        <dbReference type="SAM" id="MobiDB-lite"/>
    </source>
</evidence>
<feature type="region of interest" description="Disordered" evidence="1">
    <location>
        <begin position="53"/>
        <end position="109"/>
    </location>
</feature>
<evidence type="ECO:0000313" key="3">
    <source>
        <dbReference type="Proteomes" id="UP000807025"/>
    </source>
</evidence>
<dbReference type="OrthoDB" id="2565179at2759"/>
<dbReference type="Proteomes" id="UP000807025">
    <property type="component" value="Unassembled WGS sequence"/>
</dbReference>
<keyword evidence="3" id="KW-1185">Reference proteome</keyword>
<evidence type="ECO:0000313" key="2">
    <source>
        <dbReference type="EMBL" id="KAF9496805.1"/>
    </source>
</evidence>
<sequence>MECCDAAAQPYDVLATPVAKQQLWDGPSAFAPIRTQRADVQGELNVGKCAGTLRADSSSSNETTRAVDAVDEPSRLERLASNSPSVLPDAVSNQEETTTSTTMDHDDLSSDTRALEALLGFLSNSTTAQQPDARHPTLNTLRSLYVSVKHRNQLQQLSASQLSDLAALFGSLSISVPRHSHCTYIHPLVAYYTTDHTTDTRTRTYWPFVQQILQDKMRLEHKLANRDRFWLMRASLANLEGGGGGTMGTQEVERVIKQARNQYLRIRNDSPIAEVHLPFLRALLFLGTSPAIDEFIRTLSHILSRYSTQDLQLLNFVWSTLNRELSNPFSTQKERILEALPGRFHRTCSTSTQHASRGLAFTLATSLLPSLFQGPPAPAVASWVVRQIHSALGSALPLDQRWHNLVVLVKLSSRTHPLDTPNAPNETTMQWDVLTFFKYLEQGIELKLSYRLSTGADSSIRDLIRSFWTAWKKANHNDRPIDITRAVVATFFRLSAALGDSRLKDACHRFCCNEGLYKADFPEAASSFSASRLITEFFIASLASNAHCWSIIMALMEYQTQGSSWKVDLLSAVVDCAIRDQVALPTGLQETAFSLLADPFWSIQQCRRLLDTALTIFYLSGTEKFEQDQGRIIAEAMLAVYAVNQPSVKSRDAILRVLRLLISSGNTSMAVAIVRAIHKQSPRFFWNAQISQLVRALIYHRQYRSASSITAMLGHASSVRQMVSLNMAREGATSLSRQVFSSYTAGRRLTTRESMLHTLKFRPRHAGRLPILSVVPKASRALHDSELVKDSIFALAHADRILAARKLFKHTAGKVDAQVRTVLGNMILDGMVHRQSIRNGRLVRTVLRTAELLASRDGFVRDRVTINILLKAVLRWRSFVDVPKVKALFDHMIRGGYPAALKFRPRGVPFSTPPTTVTTLSLPPLPAHISFVKHIRPMYKMFIKAFHMRGDWRAAAVVVGILKAEEAKERARREELNRVMTFKKLKGQEAEVKKTRR</sequence>
<dbReference type="EMBL" id="MU154549">
    <property type="protein sequence ID" value="KAF9496805.1"/>
    <property type="molecule type" value="Genomic_DNA"/>
</dbReference>
<feature type="compositionally biased region" description="Polar residues" evidence="1">
    <location>
        <begin position="55"/>
        <end position="64"/>
    </location>
</feature>
<accession>A0A9P5ZZ85</accession>
<name>A0A9P5ZZ85_PLEER</name>
<feature type="compositionally biased region" description="Polar residues" evidence="1">
    <location>
        <begin position="80"/>
        <end position="102"/>
    </location>
</feature>
<comment type="caution">
    <text evidence="2">The sequence shown here is derived from an EMBL/GenBank/DDBJ whole genome shotgun (WGS) entry which is preliminary data.</text>
</comment>
<reference evidence="2" key="1">
    <citation type="submission" date="2020-11" db="EMBL/GenBank/DDBJ databases">
        <authorList>
            <consortium name="DOE Joint Genome Institute"/>
            <person name="Ahrendt S."/>
            <person name="Riley R."/>
            <person name="Andreopoulos W."/>
            <person name="Labutti K."/>
            <person name="Pangilinan J."/>
            <person name="Ruiz-Duenas F.J."/>
            <person name="Barrasa J.M."/>
            <person name="Sanchez-Garcia M."/>
            <person name="Camarero S."/>
            <person name="Miyauchi S."/>
            <person name="Serrano A."/>
            <person name="Linde D."/>
            <person name="Babiker R."/>
            <person name="Drula E."/>
            <person name="Ayuso-Fernandez I."/>
            <person name="Pacheco R."/>
            <person name="Padilla G."/>
            <person name="Ferreira P."/>
            <person name="Barriuso J."/>
            <person name="Kellner H."/>
            <person name="Castanera R."/>
            <person name="Alfaro M."/>
            <person name="Ramirez L."/>
            <person name="Pisabarro A.G."/>
            <person name="Kuo A."/>
            <person name="Tritt A."/>
            <person name="Lipzen A."/>
            <person name="He G."/>
            <person name="Yan M."/>
            <person name="Ng V."/>
            <person name="Cullen D."/>
            <person name="Martin F."/>
            <person name="Rosso M.-N."/>
            <person name="Henrissat B."/>
            <person name="Hibbett D."/>
            <person name="Martinez A.T."/>
            <person name="Grigoriev I.V."/>
        </authorList>
    </citation>
    <scope>NUCLEOTIDE SEQUENCE</scope>
    <source>
        <strain evidence="2">ATCC 90797</strain>
    </source>
</reference>